<feature type="compositionally biased region" description="Basic and acidic residues" evidence="1">
    <location>
        <begin position="52"/>
        <end position="68"/>
    </location>
</feature>
<reference evidence="2" key="1">
    <citation type="submission" date="2025-02" db="EMBL/GenBank/DDBJ databases">
        <authorList>
            <consortium name="NCBI Genome Project"/>
        </authorList>
    </citation>
    <scope>NUCLEOTIDE SEQUENCE</scope>
</reference>
<name>A0AAJ8BYD3_ASPNG</name>
<evidence type="ECO:0000256" key="1">
    <source>
        <dbReference type="SAM" id="MobiDB-lite"/>
    </source>
</evidence>
<accession>A0AAJ8BYD3</accession>
<dbReference type="KEGG" id="ang:An07g01490"/>
<proteinExistence type="predicted"/>
<reference evidence="2" key="2">
    <citation type="submission" date="2025-08" db="UniProtKB">
        <authorList>
            <consortium name="RefSeq"/>
        </authorList>
    </citation>
    <scope>IDENTIFICATION</scope>
</reference>
<dbReference type="RefSeq" id="XP_059606129.1">
    <property type="nucleotide sequence ID" value="XM_059748227.1"/>
</dbReference>
<gene>
    <name evidence="2" type="ORF">An07g01490</name>
</gene>
<evidence type="ECO:0000313" key="2">
    <source>
        <dbReference type="RefSeq" id="XP_059606129.1"/>
    </source>
</evidence>
<feature type="region of interest" description="Disordered" evidence="1">
    <location>
        <begin position="1"/>
        <end position="77"/>
    </location>
</feature>
<organism evidence="2">
    <name type="scientific">Aspergillus niger</name>
    <dbReference type="NCBI Taxonomy" id="5061"/>
    <lineage>
        <taxon>Eukaryota</taxon>
        <taxon>Fungi</taxon>
        <taxon>Dikarya</taxon>
        <taxon>Ascomycota</taxon>
        <taxon>Pezizomycotina</taxon>
        <taxon>Eurotiomycetes</taxon>
        <taxon>Eurotiomycetidae</taxon>
        <taxon>Eurotiales</taxon>
        <taxon>Aspergillaceae</taxon>
        <taxon>Aspergillus</taxon>
        <taxon>Aspergillus subgen. Circumdati</taxon>
    </lineage>
</organism>
<dbReference type="GeneID" id="84591273"/>
<dbReference type="VEuPathDB" id="FungiDB:An07g01490"/>
<sequence length="77" mass="8273">MSQRPIPGQEEPRGKRSAPREGGGAGATTKGSWAPGSRIAVKTTPSLSGRPGMRDHHESMTDGLRAELDQLPGWTWH</sequence>
<dbReference type="AlphaFoldDB" id="A0AAJ8BYD3"/>
<protein>
    <submittedName>
        <fullName evidence="2">Uncharacterized protein</fullName>
    </submittedName>
</protein>